<proteinExistence type="predicted"/>
<dbReference type="EMBL" id="CP018308">
    <property type="protein sequence ID" value="ASI91096.1"/>
    <property type="molecule type" value="Genomic_DNA"/>
</dbReference>
<feature type="transmembrane region" description="Helical" evidence="1">
    <location>
        <begin position="421"/>
        <end position="443"/>
    </location>
</feature>
<feature type="transmembrane region" description="Helical" evidence="1">
    <location>
        <begin position="16"/>
        <end position="33"/>
    </location>
</feature>
<dbReference type="KEGG" id="vsh:BSZ05_15520"/>
<feature type="transmembrane region" description="Helical" evidence="1">
    <location>
        <begin position="107"/>
        <end position="125"/>
    </location>
</feature>
<accession>A0AAN1KP16</accession>
<evidence type="ECO:0000256" key="1">
    <source>
        <dbReference type="SAM" id="Phobius"/>
    </source>
</evidence>
<dbReference type="Proteomes" id="UP000197092">
    <property type="component" value="Chromosome 1"/>
</dbReference>
<evidence type="ECO:0000313" key="3">
    <source>
        <dbReference type="Proteomes" id="UP000197092"/>
    </source>
</evidence>
<evidence type="ECO:0000313" key="2">
    <source>
        <dbReference type="EMBL" id="ASI91096.1"/>
    </source>
</evidence>
<feature type="transmembrane region" description="Helical" evidence="1">
    <location>
        <begin position="375"/>
        <end position="390"/>
    </location>
</feature>
<sequence>MQDESSTKNRISDSNLFILLCVLVVIALSIKFWPEVTQWNLGDNDNFLRLHQLQTFIATPSWYIRPLQDFNPQDGIIIHWSRLPDIPLLMVYYLTVSVFGDTAAMHLAITFVPLGYLLIIMIVWGKLTFELFGKPQAFLSLVFSSTSLAAAKCFPGQIDHHNIQLVMFSLFIYAFASPVIGRRPFIFLTSVSVSLSLAIGLEVLPFFVLLLGVFCLVNINKQPEKLTWLRDTSLAIFALSCIGVGIFYGSSQFSQPKYDVVSIGLLSYFLAASVVLTVVSHRATFITLFVAALVVFGPMLIWNSEPLRSPYADYPEILKNYWLNHVIEAEPLIDPLRWRETTITQKFTQQNVVYAVTILPALLSFFCLKSTTQRLLWGVFIATLLPALFWQVRTLAFSSLVAIPLQAALGYWLLSRINVPVLRLVVVLMISPMVAALTAQMFINQQHLDEKKLSDLERMQVVPFIQQQELPSSKVFAPMEQGAQILSLTDHSVIAGPYHRNIRGNVLYLNVLLSDDMDRSHQILNGEQIDYVLFDASDRQIPYLKRDALTGSLVIRLLSRHPPDWMELVSSDGASLFLYKVK</sequence>
<feature type="transmembrane region" description="Helical" evidence="1">
    <location>
        <begin position="396"/>
        <end position="414"/>
    </location>
</feature>
<feature type="transmembrane region" description="Helical" evidence="1">
    <location>
        <begin position="186"/>
        <end position="216"/>
    </location>
</feature>
<keyword evidence="1" id="KW-1133">Transmembrane helix</keyword>
<feature type="transmembrane region" description="Helical" evidence="1">
    <location>
        <begin position="260"/>
        <end position="278"/>
    </location>
</feature>
<reference evidence="3" key="1">
    <citation type="submission" date="2016-12" db="EMBL/GenBank/DDBJ databases">
        <title>Comparative genomic analysis reveals the diversity, evolution, and environmental adaptation strategies of the genus Vibrio.</title>
        <authorList>
            <person name="Lin H."/>
            <person name="Wang X."/>
            <person name="Zhang X.-H."/>
        </authorList>
    </citation>
    <scope>NUCLEOTIDE SEQUENCE [LARGE SCALE GENOMIC DNA]</scope>
    <source>
        <strain evidence="3">QT6D1</strain>
    </source>
</reference>
<name>A0AAN1KP16_9VIBR</name>
<gene>
    <name evidence="2" type="ORF">BSZ05_15520</name>
</gene>
<feature type="transmembrane region" description="Helical" evidence="1">
    <location>
        <begin position="285"/>
        <end position="302"/>
    </location>
</feature>
<feature type="transmembrane region" description="Helical" evidence="1">
    <location>
        <begin position="228"/>
        <end position="248"/>
    </location>
</feature>
<feature type="transmembrane region" description="Helical" evidence="1">
    <location>
        <begin position="162"/>
        <end position="180"/>
    </location>
</feature>
<keyword evidence="1" id="KW-0472">Membrane</keyword>
<feature type="transmembrane region" description="Helical" evidence="1">
    <location>
        <begin position="352"/>
        <end position="368"/>
    </location>
</feature>
<keyword evidence="1" id="KW-0812">Transmembrane</keyword>
<dbReference type="RefSeq" id="WP_088877437.1">
    <property type="nucleotide sequence ID" value="NZ_CP018308.1"/>
</dbReference>
<organism evidence="2 3">
    <name type="scientific">Vibrio mediterranei</name>
    <dbReference type="NCBI Taxonomy" id="689"/>
    <lineage>
        <taxon>Bacteria</taxon>
        <taxon>Pseudomonadati</taxon>
        <taxon>Pseudomonadota</taxon>
        <taxon>Gammaproteobacteria</taxon>
        <taxon>Vibrionales</taxon>
        <taxon>Vibrionaceae</taxon>
        <taxon>Vibrio</taxon>
    </lineage>
</organism>
<dbReference type="AlphaFoldDB" id="A0AAN1KP16"/>
<protein>
    <submittedName>
        <fullName evidence="2">Uncharacterized protein</fullName>
    </submittedName>
</protein>